<dbReference type="SUPFAM" id="SSF53639">
    <property type="entry name" value="AraD/HMP-PK domain-like"/>
    <property type="match status" value="1"/>
</dbReference>
<dbReference type="InterPro" id="IPR050197">
    <property type="entry name" value="Aldolase_class_II_sugar_metab"/>
</dbReference>
<gene>
    <name evidence="4" type="ORF">DVT68_04750</name>
</gene>
<keyword evidence="1" id="KW-0479">Metal-binding</keyword>
<name>A0A370KC16_9GAMM</name>
<comment type="caution">
    <text evidence="4">The sequence shown here is derived from an EMBL/GenBank/DDBJ whole genome shotgun (WGS) entry which is preliminary data.</text>
</comment>
<dbReference type="Proteomes" id="UP000254711">
    <property type="component" value="Unassembled WGS sequence"/>
</dbReference>
<evidence type="ECO:0000256" key="2">
    <source>
        <dbReference type="ARBA" id="ARBA00023239"/>
    </source>
</evidence>
<dbReference type="Gene3D" id="3.40.225.10">
    <property type="entry name" value="Class II aldolase/adducin N-terminal domain"/>
    <property type="match status" value="1"/>
</dbReference>
<dbReference type="SMART" id="SM01007">
    <property type="entry name" value="Aldolase_II"/>
    <property type="match status" value="1"/>
</dbReference>
<dbReference type="GO" id="GO:0046872">
    <property type="term" value="F:metal ion binding"/>
    <property type="evidence" value="ECO:0007669"/>
    <property type="project" value="UniProtKB-KW"/>
</dbReference>
<protein>
    <submittedName>
        <fullName evidence="4">Class II aldolase/adducin family protein</fullName>
    </submittedName>
</protein>
<dbReference type="InterPro" id="IPR036409">
    <property type="entry name" value="Aldolase_II/adducin_N_sf"/>
</dbReference>
<evidence type="ECO:0000313" key="4">
    <source>
        <dbReference type="EMBL" id="RDJ00132.1"/>
    </source>
</evidence>
<sequence length="221" mass="23863">MRFATARQRVVEVSRALADRGYFAATGGNLALRVDDEHIVVTPSATDYQRMEAADVCVLRLADLVKVDGERKPSVESGMHAQVLRARRDCRASVHTHQPAASACTLLGSGLPVDGPVRRRLLGPEVPLVGYAPSGTSWLSGKLARALRPDINAYLLRTHGAICCGDTLETTLQALVALESQALQCLRGRIAERLATQRTPDKALQRLLATIEAHPVQDVTA</sequence>
<proteinExistence type="predicted"/>
<dbReference type="GO" id="GO:0005829">
    <property type="term" value="C:cytosol"/>
    <property type="evidence" value="ECO:0007669"/>
    <property type="project" value="TreeGrafter"/>
</dbReference>
<evidence type="ECO:0000259" key="3">
    <source>
        <dbReference type="SMART" id="SM01007"/>
    </source>
</evidence>
<accession>A0A370KC16</accession>
<evidence type="ECO:0000256" key="1">
    <source>
        <dbReference type="ARBA" id="ARBA00022723"/>
    </source>
</evidence>
<dbReference type="EMBL" id="QQSY01000001">
    <property type="protein sequence ID" value="RDJ00132.1"/>
    <property type="molecule type" value="Genomic_DNA"/>
</dbReference>
<feature type="domain" description="Class II aldolase/adducin N-terminal" evidence="3">
    <location>
        <begin position="8"/>
        <end position="186"/>
    </location>
</feature>
<dbReference type="AlphaFoldDB" id="A0A370KC16"/>
<dbReference type="RefSeq" id="WP_114823860.1">
    <property type="nucleotide sequence ID" value="NZ_QQSY01000001.1"/>
</dbReference>
<dbReference type="InterPro" id="IPR001303">
    <property type="entry name" value="Aldolase_II/adducin_N"/>
</dbReference>
<dbReference type="GO" id="GO:0016832">
    <property type="term" value="F:aldehyde-lyase activity"/>
    <property type="evidence" value="ECO:0007669"/>
    <property type="project" value="TreeGrafter"/>
</dbReference>
<dbReference type="PANTHER" id="PTHR22789">
    <property type="entry name" value="FUCULOSE PHOSPHATE ALDOLASE"/>
    <property type="match status" value="1"/>
</dbReference>
<dbReference type="PANTHER" id="PTHR22789:SF0">
    <property type="entry name" value="3-OXO-TETRONATE 4-PHOSPHATE DECARBOXYLASE-RELATED"/>
    <property type="match status" value="1"/>
</dbReference>
<reference evidence="4 5" key="1">
    <citation type="submission" date="2018-07" db="EMBL/GenBank/DDBJ databases">
        <title>Dyella solisilvae sp. nov., isolated from the pine and broad-leaved mixed forest soil.</title>
        <authorList>
            <person name="Gao Z."/>
            <person name="Qiu L."/>
        </authorList>
    </citation>
    <scope>NUCLEOTIDE SEQUENCE [LARGE SCALE GENOMIC DNA]</scope>
    <source>
        <strain evidence="4 5">DHG54</strain>
    </source>
</reference>
<dbReference type="GO" id="GO:0019323">
    <property type="term" value="P:pentose catabolic process"/>
    <property type="evidence" value="ECO:0007669"/>
    <property type="project" value="TreeGrafter"/>
</dbReference>
<evidence type="ECO:0000313" key="5">
    <source>
        <dbReference type="Proteomes" id="UP000254711"/>
    </source>
</evidence>
<organism evidence="4 5">
    <name type="scientific">Dyella solisilvae</name>
    <dbReference type="NCBI Taxonomy" id="1920168"/>
    <lineage>
        <taxon>Bacteria</taxon>
        <taxon>Pseudomonadati</taxon>
        <taxon>Pseudomonadota</taxon>
        <taxon>Gammaproteobacteria</taxon>
        <taxon>Lysobacterales</taxon>
        <taxon>Rhodanobacteraceae</taxon>
        <taxon>Dyella</taxon>
    </lineage>
</organism>
<keyword evidence="5" id="KW-1185">Reference proteome</keyword>
<keyword evidence="2" id="KW-0456">Lyase</keyword>
<dbReference type="OrthoDB" id="5500703at2"/>
<dbReference type="Pfam" id="PF00596">
    <property type="entry name" value="Aldolase_II"/>
    <property type="match status" value="1"/>
</dbReference>